<evidence type="ECO:0000313" key="2">
    <source>
        <dbReference type="Proteomes" id="UP000320300"/>
    </source>
</evidence>
<name>A0A521BH47_9SPHI</name>
<evidence type="ECO:0000313" key="1">
    <source>
        <dbReference type="EMBL" id="SMO46425.1"/>
    </source>
</evidence>
<accession>A0A521BH47</accession>
<reference evidence="1 2" key="1">
    <citation type="submission" date="2017-05" db="EMBL/GenBank/DDBJ databases">
        <authorList>
            <person name="Varghese N."/>
            <person name="Submissions S."/>
        </authorList>
    </citation>
    <scope>NUCLEOTIDE SEQUENCE [LARGE SCALE GENOMIC DNA]</scope>
    <source>
        <strain evidence="1 2">DSM 19036</strain>
    </source>
</reference>
<protein>
    <submittedName>
        <fullName evidence="1">Uncharacterized protein</fullName>
    </submittedName>
</protein>
<dbReference type="OrthoDB" id="1149023at2"/>
<keyword evidence="2" id="KW-1185">Reference proteome</keyword>
<dbReference type="RefSeq" id="WP_142526971.1">
    <property type="nucleotide sequence ID" value="NZ_CBCSJO010000003.1"/>
</dbReference>
<dbReference type="Proteomes" id="UP000320300">
    <property type="component" value="Unassembled WGS sequence"/>
</dbReference>
<dbReference type="AlphaFoldDB" id="A0A521BH47"/>
<gene>
    <name evidence="1" type="ORF">SAMN06265348_102297</name>
</gene>
<dbReference type="EMBL" id="FXTN01000002">
    <property type="protein sequence ID" value="SMO46425.1"/>
    <property type="molecule type" value="Genomic_DNA"/>
</dbReference>
<sequence>MTEPYYQVDFIAVGCKFEILINDLSLLSLTINSQASTLIPLNSGIFKTGQQKLEIKIYPLEGQEFLHPQAAFSYEIKIYDVKFGFELKDTLGGDKFPAVGVSKKLRSLEHVQNFHAEVPYVTDTWQKGQILADVKDLNDKLKRAYSKIAMLIRNKEYERLKMEFANREQTMATAMYLSKEDSDARLSSLIEDIEAGFEAMPVHPTAVMRIFGSGKLAAYKKLNGEPAFGLLNHKTGEELLLDLAFYVPQGSTEFELI</sequence>
<proteinExistence type="predicted"/>
<organism evidence="1 2">
    <name type="scientific">Pedobacter westerhofensis</name>
    <dbReference type="NCBI Taxonomy" id="425512"/>
    <lineage>
        <taxon>Bacteria</taxon>
        <taxon>Pseudomonadati</taxon>
        <taxon>Bacteroidota</taxon>
        <taxon>Sphingobacteriia</taxon>
        <taxon>Sphingobacteriales</taxon>
        <taxon>Sphingobacteriaceae</taxon>
        <taxon>Pedobacter</taxon>
    </lineage>
</organism>